<dbReference type="Proteomes" id="UP000182915">
    <property type="component" value="Chromosome I"/>
</dbReference>
<dbReference type="EMBL" id="LT629971">
    <property type="protein sequence ID" value="SEH74439.1"/>
    <property type="molecule type" value="Genomic_DNA"/>
</dbReference>
<dbReference type="STRING" id="370526.SAMN04489835_3559"/>
<dbReference type="SUPFAM" id="SSF69118">
    <property type="entry name" value="AhpD-like"/>
    <property type="match status" value="1"/>
</dbReference>
<accession>A0A1H6KLZ9</accession>
<dbReference type="AlphaFoldDB" id="A0A1H6KLZ9"/>
<dbReference type="Gene3D" id="1.20.1290.10">
    <property type="entry name" value="AhpD-like"/>
    <property type="match status" value="1"/>
</dbReference>
<reference evidence="2" key="1">
    <citation type="submission" date="2016-10" db="EMBL/GenBank/DDBJ databases">
        <authorList>
            <person name="Varghese N."/>
            <person name="Submissions S."/>
        </authorList>
    </citation>
    <scope>NUCLEOTIDE SEQUENCE [LARGE SCALE GENOMIC DNA]</scope>
    <source>
        <strain evidence="2">DSM 45405</strain>
    </source>
</reference>
<name>A0A1H6KLZ9_MYCRU</name>
<evidence type="ECO:0000313" key="1">
    <source>
        <dbReference type="EMBL" id="SEH74439.1"/>
    </source>
</evidence>
<dbReference type="InterPro" id="IPR029032">
    <property type="entry name" value="AhpD-like"/>
</dbReference>
<organism evidence="1 2">
    <name type="scientific">Mycolicibacterium rutilum</name>
    <name type="common">Mycobacterium rutilum</name>
    <dbReference type="NCBI Taxonomy" id="370526"/>
    <lineage>
        <taxon>Bacteria</taxon>
        <taxon>Bacillati</taxon>
        <taxon>Actinomycetota</taxon>
        <taxon>Actinomycetes</taxon>
        <taxon>Mycobacteriales</taxon>
        <taxon>Mycobacteriaceae</taxon>
        <taxon>Mycolicibacterium</taxon>
    </lineage>
</organism>
<gene>
    <name evidence="1" type="ORF">SAMN04489835_3559</name>
</gene>
<sequence>MGDDGLAERIAGLVAMSSGDSRRDTLIRLTCGRALSVPPLPLPADLLDESTEEDRMLAAFAEQFAVDVSGIGDNQRGRFLEVFGNNAFRVVVAVFIADFVPRVWAGCEAVGLGRPGSCDEVAWDDSSDPIGALLNGFAPAVARLRELDPVTTEIVRLRGATQHNCRLCKSLRDGDALDAGGSEDLYTQIERYESAEGLSEAHKAALRYVDALIWSPSAIAPEVADGVRKHFSRKQVWELTLDVMRNACNKIAVSLGADAPRVASGTERYSIGEDGQPVYADIA</sequence>
<proteinExistence type="predicted"/>
<protein>
    <recommendedName>
        <fullName evidence="3">Carboxymuconolactone decarboxylase family protein</fullName>
    </recommendedName>
</protein>
<keyword evidence="2" id="KW-1185">Reference proteome</keyword>
<evidence type="ECO:0008006" key="3">
    <source>
        <dbReference type="Google" id="ProtNLM"/>
    </source>
</evidence>
<evidence type="ECO:0000313" key="2">
    <source>
        <dbReference type="Proteomes" id="UP000182915"/>
    </source>
</evidence>